<dbReference type="OrthoDB" id="8019984at2"/>
<gene>
    <name evidence="1" type="ORF">MAE02_52490</name>
</gene>
<accession>A0A512C038</accession>
<evidence type="ECO:0000313" key="2">
    <source>
        <dbReference type="Proteomes" id="UP000321085"/>
    </source>
</evidence>
<dbReference type="Proteomes" id="UP000321085">
    <property type="component" value="Unassembled WGS sequence"/>
</dbReference>
<evidence type="ECO:0000313" key="1">
    <source>
        <dbReference type="EMBL" id="GEO17553.1"/>
    </source>
</evidence>
<dbReference type="RefSeq" id="WP_114188893.1">
    <property type="nucleotide sequence ID" value="NZ_BJYU01000110.1"/>
</dbReference>
<dbReference type="EMBL" id="BJYU01000110">
    <property type="protein sequence ID" value="GEO17553.1"/>
    <property type="molecule type" value="Genomic_DNA"/>
</dbReference>
<dbReference type="AlphaFoldDB" id="A0A512C038"/>
<proteinExistence type="predicted"/>
<keyword evidence="2" id="KW-1185">Reference proteome</keyword>
<comment type="caution">
    <text evidence="1">The sequence shown here is derived from an EMBL/GenBank/DDBJ whole genome shotgun (WGS) entry which is preliminary data.</text>
</comment>
<sequence length="100" mass="11559">MIWTRKNISDVELGQLKERYDQLSTNLGVPFDMLMVRVPDNAKECTKVYMTLPTEDHLAMFSGFDVVPERALPREASLHFGNLEAFKEWFSLPEESEAIH</sequence>
<reference evidence="1 2" key="1">
    <citation type="submission" date="2019-07" db="EMBL/GenBank/DDBJ databases">
        <title>Whole genome shotgun sequence of Microvirga aerophila NBRC 106136.</title>
        <authorList>
            <person name="Hosoyama A."/>
            <person name="Uohara A."/>
            <person name="Ohji S."/>
            <person name="Ichikawa N."/>
        </authorList>
    </citation>
    <scope>NUCLEOTIDE SEQUENCE [LARGE SCALE GENOMIC DNA]</scope>
    <source>
        <strain evidence="1 2">NBRC 106136</strain>
    </source>
</reference>
<organism evidence="1 2">
    <name type="scientific">Microvirga aerophila</name>
    <dbReference type="NCBI Taxonomy" id="670291"/>
    <lineage>
        <taxon>Bacteria</taxon>
        <taxon>Pseudomonadati</taxon>
        <taxon>Pseudomonadota</taxon>
        <taxon>Alphaproteobacteria</taxon>
        <taxon>Hyphomicrobiales</taxon>
        <taxon>Methylobacteriaceae</taxon>
        <taxon>Microvirga</taxon>
    </lineage>
</organism>
<name>A0A512C038_9HYPH</name>
<protein>
    <submittedName>
        <fullName evidence="1">Uncharacterized protein</fullName>
    </submittedName>
</protein>